<evidence type="ECO:0000313" key="2">
    <source>
        <dbReference type="Proteomes" id="UP000466431"/>
    </source>
</evidence>
<dbReference type="EMBL" id="AP022591">
    <property type="protein sequence ID" value="BBY42667.1"/>
    <property type="molecule type" value="Genomic_DNA"/>
</dbReference>
<sequence length="154" mass="16950">MTAANLGSVAVRPPDPEDMFTALFASFRRIPRSVCDEADERLVTAHDILAARAEFDQMMVRKGLLTRHRLELIRHGIRARAVVTAMRPTGQTLEDYREIELDVMVKKPEGGQFPVRETALVPASALPKVSPGSIIDTYYRSGDESAVAICVSPA</sequence>
<reference evidence="1 2" key="1">
    <citation type="journal article" date="2019" name="Emerg. Microbes Infect.">
        <title>Comprehensive subspecies identification of 175 nontuberculous mycobacteria species based on 7547 genomic profiles.</title>
        <authorList>
            <person name="Matsumoto Y."/>
            <person name="Kinjo T."/>
            <person name="Motooka D."/>
            <person name="Nabeya D."/>
            <person name="Jung N."/>
            <person name="Uechi K."/>
            <person name="Horii T."/>
            <person name="Iida T."/>
            <person name="Fujita J."/>
            <person name="Nakamura S."/>
        </authorList>
    </citation>
    <scope>NUCLEOTIDE SEQUENCE [LARGE SCALE GENOMIC DNA]</scope>
    <source>
        <strain evidence="1 2">JCM 18439</strain>
    </source>
</reference>
<organism evidence="1 2">
    <name type="scientific">Mycolicibacterium celeriflavum</name>
    <name type="common">Mycobacterium celeriflavum</name>
    <dbReference type="NCBI Taxonomy" id="1249101"/>
    <lineage>
        <taxon>Bacteria</taxon>
        <taxon>Bacillati</taxon>
        <taxon>Actinomycetota</taxon>
        <taxon>Actinomycetes</taxon>
        <taxon>Mycobacteriales</taxon>
        <taxon>Mycobacteriaceae</taxon>
        <taxon>Mycolicibacterium</taxon>
    </lineage>
</organism>
<dbReference type="AlphaFoldDB" id="A0A7I7RDS4"/>
<evidence type="ECO:0000313" key="1">
    <source>
        <dbReference type="EMBL" id="BBY42667.1"/>
    </source>
</evidence>
<protein>
    <submittedName>
        <fullName evidence="1">Uncharacterized protein</fullName>
    </submittedName>
</protein>
<dbReference type="Proteomes" id="UP000466431">
    <property type="component" value="Chromosome"/>
</dbReference>
<name>A0A7I7RDS4_MYCCF</name>
<proteinExistence type="predicted"/>
<keyword evidence="2" id="KW-1185">Reference proteome</keyword>
<accession>A0A7I7RDS4</accession>
<gene>
    <name evidence="1" type="ORF">MCEL_09620</name>
</gene>
<dbReference type="KEGG" id="mcee:MCEL_09620"/>